<dbReference type="Proteomes" id="UP000005496">
    <property type="component" value="Unassembled WGS sequence"/>
</dbReference>
<accession>D6SV20</accession>
<gene>
    <name evidence="1" type="ORF">Dthio_PD0069</name>
</gene>
<evidence type="ECO:0000313" key="2">
    <source>
        <dbReference type="Proteomes" id="UP000005496"/>
    </source>
</evidence>
<proteinExistence type="predicted"/>
<dbReference type="AlphaFoldDB" id="D6SV20"/>
<organism evidence="1 2">
    <name type="scientific">Desulfonatronospira thiodismutans ASO3-1</name>
    <dbReference type="NCBI Taxonomy" id="555779"/>
    <lineage>
        <taxon>Bacteria</taxon>
        <taxon>Pseudomonadati</taxon>
        <taxon>Thermodesulfobacteriota</taxon>
        <taxon>Desulfovibrionia</taxon>
        <taxon>Desulfovibrionales</taxon>
        <taxon>Desulfonatronovibrionaceae</taxon>
        <taxon>Desulfonatronospira</taxon>
    </lineage>
</organism>
<dbReference type="EMBL" id="ACJN02000005">
    <property type="protein sequence ID" value="EFI32776.1"/>
    <property type="molecule type" value="Genomic_DNA"/>
</dbReference>
<evidence type="ECO:0000313" key="1">
    <source>
        <dbReference type="EMBL" id="EFI32776.1"/>
    </source>
</evidence>
<sequence length="47" mass="5143">MKCKLKRLKVVVGATALSRNETTLGLSHLCYPKNIHLQTKSQGGGYV</sequence>
<protein>
    <submittedName>
        <fullName evidence="1">Uncharacterized protein</fullName>
    </submittedName>
</protein>
<reference evidence="1" key="1">
    <citation type="submission" date="2010-05" db="EMBL/GenBank/DDBJ databases">
        <title>The draft genome of Desulfonatronospira thiodismutans ASO3-1.</title>
        <authorList>
            <consortium name="US DOE Joint Genome Institute (JGI-PGF)"/>
            <person name="Lucas S."/>
            <person name="Copeland A."/>
            <person name="Lapidus A."/>
            <person name="Cheng J.-F."/>
            <person name="Bruce D."/>
            <person name="Goodwin L."/>
            <person name="Pitluck S."/>
            <person name="Chertkov O."/>
            <person name="Brettin T."/>
            <person name="Detter J.C."/>
            <person name="Han C."/>
            <person name="Land M.L."/>
            <person name="Hauser L."/>
            <person name="Kyrpides N."/>
            <person name="Mikhailova N."/>
            <person name="Muyzer G."/>
            <person name="Woyke T."/>
        </authorList>
    </citation>
    <scope>NUCLEOTIDE SEQUENCE [LARGE SCALE GENOMIC DNA]</scope>
    <source>
        <strain evidence="1">ASO3-1</strain>
    </source>
</reference>
<keyword evidence="2" id="KW-1185">Reference proteome</keyword>
<name>D6SV20_9BACT</name>
<comment type="caution">
    <text evidence="1">The sequence shown here is derived from an EMBL/GenBank/DDBJ whole genome shotgun (WGS) entry which is preliminary data.</text>
</comment>